<comment type="caution">
    <text evidence="1">The sequence shown here is derived from an EMBL/GenBank/DDBJ whole genome shotgun (WGS) entry which is preliminary data.</text>
</comment>
<dbReference type="AlphaFoldDB" id="A0AAD9NYV6"/>
<keyword evidence="2" id="KW-1185">Reference proteome</keyword>
<proteinExistence type="predicted"/>
<sequence>MEEQGNQFEEKNEDLLDLDSKEIADPSAVEAVKKARKIGQQQFQTFSMECLVFENKAHCHEEAENRMLLHVSHVAQHGHRQMLIRTADTDVVVLAVFAINHLPAGCDLWLAFGTGKSFRYLAAHQIAASLGPEMSCALPMFHALTGCNTVSSFAGHGKKTA</sequence>
<reference evidence="1" key="1">
    <citation type="journal article" date="2023" name="Mol. Biol. Evol.">
        <title>Third-Generation Sequencing Reveals the Adaptive Role of the Epigenome in Three Deep-Sea Polychaetes.</title>
        <authorList>
            <person name="Perez M."/>
            <person name="Aroh O."/>
            <person name="Sun Y."/>
            <person name="Lan Y."/>
            <person name="Juniper S.K."/>
            <person name="Young C.R."/>
            <person name="Angers B."/>
            <person name="Qian P.Y."/>
        </authorList>
    </citation>
    <scope>NUCLEOTIDE SEQUENCE</scope>
    <source>
        <strain evidence="1">R07B-5</strain>
    </source>
</reference>
<organism evidence="1 2">
    <name type="scientific">Ridgeia piscesae</name>
    <name type="common">Tubeworm</name>
    <dbReference type="NCBI Taxonomy" id="27915"/>
    <lineage>
        <taxon>Eukaryota</taxon>
        <taxon>Metazoa</taxon>
        <taxon>Spiralia</taxon>
        <taxon>Lophotrochozoa</taxon>
        <taxon>Annelida</taxon>
        <taxon>Polychaeta</taxon>
        <taxon>Sedentaria</taxon>
        <taxon>Canalipalpata</taxon>
        <taxon>Sabellida</taxon>
        <taxon>Siboglinidae</taxon>
        <taxon>Ridgeia</taxon>
    </lineage>
</organism>
<evidence type="ECO:0000313" key="1">
    <source>
        <dbReference type="EMBL" id="KAK2184977.1"/>
    </source>
</evidence>
<accession>A0AAD9NYV6</accession>
<name>A0AAD9NYV6_RIDPI</name>
<gene>
    <name evidence="1" type="ORF">NP493_242g03033</name>
</gene>
<protein>
    <submittedName>
        <fullName evidence="1">Uncharacterized protein</fullName>
    </submittedName>
</protein>
<evidence type="ECO:0000313" key="2">
    <source>
        <dbReference type="Proteomes" id="UP001209878"/>
    </source>
</evidence>
<dbReference type="Proteomes" id="UP001209878">
    <property type="component" value="Unassembled WGS sequence"/>
</dbReference>
<dbReference type="EMBL" id="JAODUO010000248">
    <property type="protein sequence ID" value="KAK2184977.1"/>
    <property type="molecule type" value="Genomic_DNA"/>
</dbReference>